<dbReference type="RefSeq" id="WP_229535843.1">
    <property type="nucleotide sequence ID" value="NZ_JAJHJB010000022.1"/>
</dbReference>
<accession>A0ABS8HX53</accession>
<keyword evidence="3" id="KW-1185">Reference proteome</keyword>
<sequence length="231" mass="25634">MAKLRLEITKGEEIRYISHLDYASAMERAIIRAKLPVAYSEGFNPHMKISFASALAVGVTSQAEYIDIECKAEIDVNQAVEHLKATLPMGIRIKGAAYMQGNVPALMAIVNLATYEITVPLLAEDIGIIEDSIRWFNEAEAVLYMRESPKGKKEIEIKQYMVKPITLTALEKAVRLILEIRITPTGSIKPGEVLGALVAMFDLPVDIDNLLIHRTGLYISNVNRQVSPVEL</sequence>
<dbReference type="Proteomes" id="UP001165492">
    <property type="component" value="Unassembled WGS sequence"/>
</dbReference>
<organism evidence="2 3">
    <name type="scientific">Pelosinus baikalensis</name>
    <dbReference type="NCBI Taxonomy" id="2892015"/>
    <lineage>
        <taxon>Bacteria</taxon>
        <taxon>Bacillati</taxon>
        <taxon>Bacillota</taxon>
        <taxon>Negativicutes</taxon>
        <taxon>Selenomonadales</taxon>
        <taxon>Sporomusaceae</taxon>
        <taxon>Pelosinus</taxon>
    </lineage>
</organism>
<dbReference type="InterPro" id="IPR018768">
    <property type="entry name" value="DUF2344"/>
</dbReference>
<protein>
    <submittedName>
        <fullName evidence="2">TIGR03936 family radical SAM-associated protein</fullName>
    </submittedName>
</protein>
<name>A0ABS8HX53_9FIRM</name>
<evidence type="ECO:0000313" key="2">
    <source>
        <dbReference type="EMBL" id="MCC5466727.1"/>
    </source>
</evidence>
<evidence type="ECO:0000313" key="3">
    <source>
        <dbReference type="Proteomes" id="UP001165492"/>
    </source>
</evidence>
<dbReference type="NCBIfam" id="TIGR03936">
    <property type="entry name" value="sam_1_link_chp"/>
    <property type="match status" value="1"/>
</dbReference>
<dbReference type="EMBL" id="JAJHJB010000022">
    <property type="protein sequence ID" value="MCC5466727.1"/>
    <property type="molecule type" value="Genomic_DNA"/>
</dbReference>
<evidence type="ECO:0000259" key="1">
    <source>
        <dbReference type="Pfam" id="PF10105"/>
    </source>
</evidence>
<gene>
    <name evidence="2" type="ORF">LMF89_15375</name>
</gene>
<dbReference type="Pfam" id="PF10105">
    <property type="entry name" value="DUF2344"/>
    <property type="match status" value="1"/>
</dbReference>
<comment type="caution">
    <text evidence="2">The sequence shown here is derived from an EMBL/GenBank/DDBJ whole genome shotgun (WGS) entry which is preliminary data.</text>
</comment>
<reference evidence="2" key="1">
    <citation type="submission" date="2021-11" db="EMBL/GenBank/DDBJ databases">
        <title>Description of a new species Pelosinus isolated from the bottom sediments of Lake Baikal.</title>
        <authorList>
            <person name="Zakharyuk A."/>
        </authorList>
    </citation>
    <scope>NUCLEOTIDE SEQUENCE</scope>
    <source>
        <strain evidence="2">Bkl1</strain>
    </source>
</reference>
<feature type="domain" description="DUF2344" evidence="1">
    <location>
        <begin position="3"/>
        <end position="167"/>
    </location>
</feature>
<proteinExistence type="predicted"/>